<dbReference type="Pfam" id="PF09734">
    <property type="entry name" value="Tau95"/>
    <property type="match status" value="1"/>
</dbReference>
<evidence type="ECO:0000259" key="2">
    <source>
        <dbReference type="Pfam" id="PF09734"/>
    </source>
</evidence>
<feature type="region of interest" description="Disordered" evidence="1">
    <location>
        <begin position="1"/>
        <end position="26"/>
    </location>
</feature>
<evidence type="ECO:0000313" key="4">
    <source>
        <dbReference type="Proteomes" id="UP000541610"/>
    </source>
</evidence>
<dbReference type="InterPro" id="IPR042536">
    <property type="entry name" value="TFIIIC_tauA_Sfc1"/>
</dbReference>
<dbReference type="Gene3D" id="3.30.200.160">
    <property type="entry name" value="TFIIIC, subcomplex tauA, subunit Sfc1, barrel domain"/>
    <property type="match status" value="1"/>
</dbReference>
<feature type="domain" description="Transcription factor IIIC subunit 5 HTH" evidence="2">
    <location>
        <begin position="138"/>
        <end position="245"/>
    </location>
</feature>
<reference evidence="3 4" key="1">
    <citation type="submission" date="2020-04" db="EMBL/GenBank/DDBJ databases">
        <title>Perkinsus olseni comparative genomics.</title>
        <authorList>
            <person name="Bogema D.R."/>
        </authorList>
    </citation>
    <scope>NUCLEOTIDE SEQUENCE [LARGE SCALE GENOMIC DNA]</scope>
    <source>
        <strain evidence="3">00978-12</strain>
    </source>
</reference>
<feature type="region of interest" description="Disordered" evidence="1">
    <location>
        <begin position="166"/>
        <end position="215"/>
    </location>
</feature>
<accession>A0A7J6NJM7</accession>
<organism evidence="3 4">
    <name type="scientific">Perkinsus olseni</name>
    <name type="common">Perkinsus atlanticus</name>
    <dbReference type="NCBI Taxonomy" id="32597"/>
    <lineage>
        <taxon>Eukaryota</taxon>
        <taxon>Sar</taxon>
        <taxon>Alveolata</taxon>
        <taxon>Perkinsozoa</taxon>
        <taxon>Perkinsea</taxon>
        <taxon>Perkinsida</taxon>
        <taxon>Perkinsidae</taxon>
        <taxon>Perkinsus</taxon>
    </lineage>
</organism>
<dbReference type="GO" id="GO:0001002">
    <property type="term" value="F:RNA polymerase III type 1 promoter sequence-specific DNA binding"/>
    <property type="evidence" value="ECO:0007669"/>
    <property type="project" value="TreeGrafter"/>
</dbReference>
<evidence type="ECO:0000256" key="1">
    <source>
        <dbReference type="SAM" id="MobiDB-lite"/>
    </source>
</evidence>
<feature type="compositionally biased region" description="Acidic residues" evidence="1">
    <location>
        <begin position="172"/>
        <end position="181"/>
    </location>
</feature>
<sequence>MAESSPSQVVTITPSEISSEPNGGGRTAEDLPHFMSILYPGSLKNADMEKVIDKNLEGLRRTADGRLKLRLHPKMPSTIKSSAYETCNFLFKAQKHRSGKVTYKLIGLITEAHAFADMCDFMFTPPKETRDTFIYTAAISQICRPQPYNFEGNAYAKKKKDSSAAAAAAAAETEENVEEDAGSGHHPNPKVPVHRFGDTNPVPTESSWAAGSGEDPVPLELLKDVQKKFEERPIWLRASLDEQLGLLGWTTQKLSGYPWKLSFALRAVRYSSSSSTGRSLSALRCCTIDGAEAFWCGSSSCNSTMNVMVNVHSNFSACRQASPSSLSIRLSFSIFPKGSSSLELIFTPMRLTLRILPSIWQATVSLIP</sequence>
<evidence type="ECO:0000313" key="3">
    <source>
        <dbReference type="EMBL" id="KAF4683657.1"/>
    </source>
</evidence>
<dbReference type="EMBL" id="JABANP010000353">
    <property type="protein sequence ID" value="KAF4683657.1"/>
    <property type="molecule type" value="Genomic_DNA"/>
</dbReference>
<dbReference type="Proteomes" id="UP000541610">
    <property type="component" value="Unassembled WGS sequence"/>
</dbReference>
<dbReference type="InterPro" id="IPR040454">
    <property type="entry name" value="TF_IIIC_Tfc1/Sfc1"/>
</dbReference>
<dbReference type="PANTHER" id="PTHR13230:SF5">
    <property type="entry name" value="GENERAL TRANSCRIPTION FACTOR 3C POLYPEPTIDE 5"/>
    <property type="match status" value="1"/>
</dbReference>
<dbReference type="GO" id="GO:0001003">
    <property type="term" value="F:RNA polymerase III type 2 promoter sequence-specific DNA binding"/>
    <property type="evidence" value="ECO:0007669"/>
    <property type="project" value="TreeGrafter"/>
</dbReference>
<gene>
    <name evidence="3" type="primary">GTF3C5_4</name>
    <name evidence="3" type="ORF">FOZ60_008820</name>
</gene>
<dbReference type="PANTHER" id="PTHR13230">
    <property type="entry name" value="GENERAL TRANSCRIPTION FACTOR IIIC, POLYPEPTIDE 5"/>
    <property type="match status" value="1"/>
</dbReference>
<dbReference type="OrthoDB" id="5598268at2759"/>
<dbReference type="InterPro" id="IPR019136">
    <property type="entry name" value="TF_IIIC_su-5_HTH"/>
</dbReference>
<name>A0A7J6NJM7_PEROL</name>
<proteinExistence type="predicted"/>
<dbReference type="GO" id="GO:0006384">
    <property type="term" value="P:transcription initiation at RNA polymerase III promoter"/>
    <property type="evidence" value="ECO:0007669"/>
    <property type="project" value="InterPro"/>
</dbReference>
<dbReference type="AlphaFoldDB" id="A0A7J6NJM7"/>
<dbReference type="GO" id="GO:0000127">
    <property type="term" value="C:transcription factor TFIIIC complex"/>
    <property type="evidence" value="ECO:0007669"/>
    <property type="project" value="InterPro"/>
</dbReference>
<protein>
    <submittedName>
        <fullName evidence="3">General transcription factor 3C polypeptide 5, variant 2</fullName>
    </submittedName>
</protein>
<feature type="compositionally biased region" description="Polar residues" evidence="1">
    <location>
        <begin position="1"/>
        <end position="21"/>
    </location>
</feature>
<comment type="caution">
    <text evidence="3">The sequence shown here is derived from an EMBL/GenBank/DDBJ whole genome shotgun (WGS) entry which is preliminary data.</text>
</comment>